<dbReference type="PANTHER" id="PTHR11060:SF0">
    <property type="entry name" value="PROTEIN MEMO1"/>
    <property type="match status" value="1"/>
</dbReference>
<dbReference type="AlphaFoldDB" id="A0A0U5AEK6"/>
<accession>A0A0U5AEK6</accession>
<dbReference type="HAMAP" id="MF_00055">
    <property type="entry name" value="MEMO1"/>
    <property type="match status" value="1"/>
</dbReference>
<dbReference type="InterPro" id="IPR002737">
    <property type="entry name" value="MEMO1_fam"/>
</dbReference>
<dbReference type="STRING" id="1653476.THC_0037"/>
<dbReference type="NCBIfam" id="TIGR04336">
    <property type="entry name" value="AmmeMemoSam_B"/>
    <property type="match status" value="1"/>
</dbReference>
<dbReference type="PANTHER" id="PTHR11060">
    <property type="entry name" value="PROTEIN MEMO1"/>
    <property type="match status" value="1"/>
</dbReference>
<organism evidence="3 4">
    <name type="scientific">Caldimicrobium thiodismutans</name>
    <dbReference type="NCBI Taxonomy" id="1653476"/>
    <lineage>
        <taxon>Bacteria</taxon>
        <taxon>Pseudomonadati</taxon>
        <taxon>Thermodesulfobacteriota</taxon>
        <taxon>Thermodesulfobacteria</taxon>
        <taxon>Thermodesulfobacteriales</taxon>
        <taxon>Thermodesulfobacteriaceae</taxon>
        <taxon>Caldimicrobium</taxon>
    </lineage>
</organism>
<comment type="similarity">
    <text evidence="1 2">Belongs to the MEMO1 family.</text>
</comment>
<dbReference type="SUPFAM" id="SSF53213">
    <property type="entry name" value="LigB-like"/>
    <property type="match status" value="1"/>
</dbReference>
<dbReference type="Proteomes" id="UP000068196">
    <property type="component" value="Chromosome"/>
</dbReference>
<evidence type="ECO:0000313" key="4">
    <source>
        <dbReference type="Proteomes" id="UP000068196"/>
    </source>
</evidence>
<reference evidence="4" key="2">
    <citation type="journal article" date="2016" name="Int. J. Syst. Evol. Microbiol.">
        <title>Caldimicrobium thiodismutans sp. nov., a sulfur-disproportionating bacterium isolated from a hot spring.</title>
        <authorList>
            <person name="Kojima H."/>
            <person name="Umezawa K."/>
            <person name="Fukui M."/>
        </authorList>
    </citation>
    <scope>NUCLEOTIDE SEQUENCE [LARGE SCALE GENOMIC DNA]</scope>
    <source>
        <strain evidence="4">TF1</strain>
    </source>
</reference>
<dbReference type="KEGG" id="cthi:THC_0037"/>
<dbReference type="CDD" id="cd07361">
    <property type="entry name" value="MEMO_like"/>
    <property type="match status" value="1"/>
</dbReference>
<dbReference type="EMBL" id="AP014945">
    <property type="protein sequence ID" value="BAU22444.1"/>
    <property type="molecule type" value="Genomic_DNA"/>
</dbReference>
<dbReference type="PATRIC" id="fig|1653476.3.peg.37"/>
<name>A0A0U5AEK6_9BACT</name>
<proteinExistence type="inferred from homology"/>
<reference evidence="3 4" key="1">
    <citation type="journal article" date="2016" name="Int. J. Syst. Evol. Microbiol.">
        <title>Caldimicrobium thiodismutans sp. nov., a sulfur-disproportionating bacterium isolated from a hot spring, and emended description of the genus Caldimicrobium.</title>
        <authorList>
            <person name="Kojima H."/>
            <person name="Umezawa K."/>
            <person name="Fukui M."/>
        </authorList>
    </citation>
    <scope>NUCLEOTIDE SEQUENCE [LARGE SCALE GENOMIC DNA]</scope>
    <source>
        <strain evidence="3 4">TF1</strain>
    </source>
</reference>
<dbReference type="RefSeq" id="WP_068511595.1">
    <property type="nucleotide sequence ID" value="NZ_AP014945.1"/>
</dbReference>
<dbReference type="Pfam" id="PF01875">
    <property type="entry name" value="Memo"/>
    <property type="match status" value="1"/>
</dbReference>
<evidence type="ECO:0000256" key="1">
    <source>
        <dbReference type="ARBA" id="ARBA00006315"/>
    </source>
</evidence>
<evidence type="ECO:0000256" key="2">
    <source>
        <dbReference type="HAMAP-Rule" id="MF_00055"/>
    </source>
</evidence>
<keyword evidence="4" id="KW-1185">Reference proteome</keyword>
<evidence type="ECO:0000313" key="3">
    <source>
        <dbReference type="EMBL" id="BAU22444.1"/>
    </source>
</evidence>
<gene>
    <name evidence="3" type="ORF">THC_0037</name>
</gene>
<sequence length="271" mass="29598">MKRPPVVANYFYPGDKATLSSMLEELIEFSEEKLQAKGIVVPHAGYIYSGKVAGKVYGRIVPPDFAIILGPNHTGLGANVSLFGGEAFLTPFGETKINTELANLILERCPFLEVDNLAHQREHSLEVQLPFLQYLNPEVEIVPICLMDLSYTEIEELGSALGSAIEEFEEKTGENVLLVASSDFSHYETQNIAMQKDSLAIEAILELSAEKLLQVVYERSISMCGVLPVAVNIIASKILGAEKAILIDYKTSGDITGDYSAVVGYGGIIFY</sequence>
<protein>
    <recommendedName>
        <fullName evidence="2">MEMO1 family protein THC_0037</fullName>
    </recommendedName>
</protein>
<dbReference type="Gene3D" id="3.40.830.10">
    <property type="entry name" value="LigB-like"/>
    <property type="match status" value="1"/>
</dbReference>
<dbReference type="OrthoDB" id="9785549at2"/>